<sequence>MGLQLLGHSVALCVHHQHLTSQLTVTRTFNTAPASTAHPDLRGSRGHRGKISKVGGVPLEMNVPHRKLSVSVLTSCDAPTWMHSCSMDQLAASNTTTLPPLRATHSFGFITLFESLQVGHLASGPHLFHHKVPEFGLSLQIGLKHLDPTRGLDTKRRNTKK</sequence>
<comment type="caution">
    <text evidence="2">The sequence shown here is derived from an EMBL/GenBank/DDBJ whole genome shotgun (WGS) entry which is preliminary data.</text>
</comment>
<gene>
    <name evidence="2" type="ORF">EYF80_008834</name>
</gene>
<keyword evidence="3" id="KW-1185">Reference proteome</keyword>
<evidence type="ECO:0000313" key="3">
    <source>
        <dbReference type="Proteomes" id="UP000314294"/>
    </source>
</evidence>
<evidence type="ECO:0000313" key="2">
    <source>
        <dbReference type="EMBL" id="TNN80829.1"/>
    </source>
</evidence>
<dbReference type="Proteomes" id="UP000314294">
    <property type="component" value="Unassembled WGS sequence"/>
</dbReference>
<organism evidence="2 3">
    <name type="scientific">Liparis tanakae</name>
    <name type="common">Tanaka's snailfish</name>
    <dbReference type="NCBI Taxonomy" id="230148"/>
    <lineage>
        <taxon>Eukaryota</taxon>
        <taxon>Metazoa</taxon>
        <taxon>Chordata</taxon>
        <taxon>Craniata</taxon>
        <taxon>Vertebrata</taxon>
        <taxon>Euteleostomi</taxon>
        <taxon>Actinopterygii</taxon>
        <taxon>Neopterygii</taxon>
        <taxon>Teleostei</taxon>
        <taxon>Neoteleostei</taxon>
        <taxon>Acanthomorphata</taxon>
        <taxon>Eupercaria</taxon>
        <taxon>Perciformes</taxon>
        <taxon>Cottioidei</taxon>
        <taxon>Cottales</taxon>
        <taxon>Liparidae</taxon>
        <taxon>Liparis</taxon>
    </lineage>
</organism>
<protein>
    <submittedName>
        <fullName evidence="2">Uncharacterized protein</fullName>
    </submittedName>
</protein>
<evidence type="ECO:0000256" key="1">
    <source>
        <dbReference type="SAM" id="MobiDB-lite"/>
    </source>
</evidence>
<dbReference type="AlphaFoldDB" id="A0A4Z2IS49"/>
<accession>A0A4Z2IS49</accession>
<name>A0A4Z2IS49_9TELE</name>
<feature type="region of interest" description="Disordered" evidence="1">
    <location>
        <begin position="35"/>
        <end position="55"/>
    </location>
</feature>
<reference evidence="2 3" key="1">
    <citation type="submission" date="2019-03" db="EMBL/GenBank/DDBJ databases">
        <title>First draft genome of Liparis tanakae, snailfish: a comprehensive survey of snailfish specific genes.</title>
        <authorList>
            <person name="Kim W."/>
            <person name="Song I."/>
            <person name="Jeong J.-H."/>
            <person name="Kim D."/>
            <person name="Kim S."/>
            <person name="Ryu S."/>
            <person name="Song J.Y."/>
            <person name="Lee S.K."/>
        </authorList>
    </citation>
    <scope>NUCLEOTIDE SEQUENCE [LARGE SCALE GENOMIC DNA]</scope>
    <source>
        <tissue evidence="2">Muscle</tissue>
    </source>
</reference>
<dbReference type="EMBL" id="SRLO01000050">
    <property type="protein sequence ID" value="TNN80829.1"/>
    <property type="molecule type" value="Genomic_DNA"/>
</dbReference>
<proteinExistence type="predicted"/>